<protein>
    <submittedName>
        <fullName evidence="9">Oncoprotein-induced transcript 3 protein</fullName>
    </submittedName>
</protein>
<dbReference type="GO" id="GO:0046872">
    <property type="term" value="F:metal ion binding"/>
    <property type="evidence" value="ECO:0007669"/>
    <property type="project" value="UniProtKB-KW"/>
</dbReference>
<evidence type="ECO:0000313" key="9">
    <source>
        <dbReference type="EMBL" id="KAK2551638.1"/>
    </source>
</evidence>
<name>A0AAD9PZ45_ACRCE</name>
<feature type="non-terminal residue" evidence="9">
    <location>
        <position position="408"/>
    </location>
</feature>
<reference evidence="9" key="2">
    <citation type="journal article" date="2023" name="Science">
        <title>Genomic signatures of disease resistance in endangered staghorn corals.</title>
        <authorList>
            <person name="Vollmer S.V."/>
            <person name="Selwyn J.D."/>
            <person name="Despard B.A."/>
            <person name="Roesel C.L."/>
        </authorList>
    </citation>
    <scope>NUCLEOTIDE SEQUENCE</scope>
    <source>
        <strain evidence="9">K2</strain>
    </source>
</reference>
<evidence type="ECO:0000259" key="8">
    <source>
        <dbReference type="PROSITE" id="PS51406"/>
    </source>
</evidence>
<evidence type="ECO:0000256" key="6">
    <source>
        <dbReference type="SAM" id="MobiDB-lite"/>
    </source>
</evidence>
<gene>
    <name evidence="9" type="ORF">P5673_027413</name>
</gene>
<dbReference type="PANTHER" id="PTHR16146">
    <property type="entry name" value="INTELECTIN"/>
    <property type="match status" value="1"/>
</dbReference>
<dbReference type="SUPFAM" id="SSF56496">
    <property type="entry name" value="Fibrinogen C-terminal domain-like"/>
    <property type="match status" value="1"/>
</dbReference>
<evidence type="ECO:0000256" key="7">
    <source>
        <dbReference type="SAM" id="SignalP"/>
    </source>
</evidence>
<reference evidence="9" key="1">
    <citation type="journal article" date="2023" name="G3 (Bethesda)">
        <title>Whole genome assembly and annotation of the endangered Caribbean coral Acropora cervicornis.</title>
        <authorList>
            <person name="Selwyn J.D."/>
            <person name="Vollmer S.V."/>
        </authorList>
    </citation>
    <scope>NUCLEOTIDE SEQUENCE</scope>
    <source>
        <strain evidence="9">K2</strain>
    </source>
</reference>
<keyword evidence="5" id="KW-1015">Disulfide bond</keyword>
<dbReference type="PROSITE" id="PS51406">
    <property type="entry name" value="FIBRINOGEN_C_2"/>
    <property type="match status" value="1"/>
</dbReference>
<dbReference type="EMBL" id="JARQWQ010000095">
    <property type="protein sequence ID" value="KAK2551638.1"/>
    <property type="molecule type" value="Genomic_DNA"/>
</dbReference>
<dbReference type="Gene3D" id="3.90.215.10">
    <property type="entry name" value="Gamma Fibrinogen, chain A, domain 1"/>
    <property type="match status" value="1"/>
</dbReference>
<proteinExistence type="predicted"/>
<dbReference type="GO" id="GO:0005615">
    <property type="term" value="C:extracellular space"/>
    <property type="evidence" value="ECO:0007669"/>
    <property type="project" value="TreeGrafter"/>
</dbReference>
<dbReference type="InterPro" id="IPR002181">
    <property type="entry name" value="Fibrinogen_a/b/g_C_dom"/>
</dbReference>
<evidence type="ECO:0000256" key="1">
    <source>
        <dbReference type="ARBA" id="ARBA00022723"/>
    </source>
</evidence>
<dbReference type="PANTHER" id="PTHR16146:SF46">
    <property type="entry name" value="INTELECTIN-1A-RELATED"/>
    <property type="match status" value="1"/>
</dbReference>
<dbReference type="InterPro" id="IPR036056">
    <property type="entry name" value="Fibrinogen-like_C"/>
</dbReference>
<evidence type="ECO:0000256" key="4">
    <source>
        <dbReference type="ARBA" id="ARBA00022837"/>
    </source>
</evidence>
<dbReference type="InterPro" id="IPR014716">
    <property type="entry name" value="Fibrinogen_a/b/g_C_1"/>
</dbReference>
<organism evidence="9 10">
    <name type="scientific">Acropora cervicornis</name>
    <name type="common">Staghorn coral</name>
    <dbReference type="NCBI Taxonomy" id="6130"/>
    <lineage>
        <taxon>Eukaryota</taxon>
        <taxon>Metazoa</taxon>
        <taxon>Cnidaria</taxon>
        <taxon>Anthozoa</taxon>
        <taxon>Hexacorallia</taxon>
        <taxon>Scleractinia</taxon>
        <taxon>Astrocoeniina</taxon>
        <taxon>Acroporidae</taxon>
        <taxon>Acropora</taxon>
    </lineage>
</organism>
<evidence type="ECO:0000256" key="2">
    <source>
        <dbReference type="ARBA" id="ARBA00022729"/>
    </source>
</evidence>
<comment type="caution">
    <text evidence="9">The sequence shown here is derived from an EMBL/GenBank/DDBJ whole genome shotgun (WGS) entry which is preliminary data.</text>
</comment>
<dbReference type="NCBIfam" id="NF040941">
    <property type="entry name" value="GGGWT_bact"/>
    <property type="match status" value="1"/>
</dbReference>
<dbReference type="Pfam" id="PF23283">
    <property type="entry name" value="D8C_UMOD"/>
    <property type="match status" value="1"/>
</dbReference>
<feature type="region of interest" description="Disordered" evidence="6">
    <location>
        <begin position="160"/>
        <end position="193"/>
    </location>
</feature>
<keyword evidence="10" id="KW-1185">Reference proteome</keyword>
<dbReference type="GO" id="GO:0070492">
    <property type="term" value="F:oligosaccharide binding"/>
    <property type="evidence" value="ECO:0007669"/>
    <property type="project" value="TreeGrafter"/>
</dbReference>
<keyword evidence="4" id="KW-0106">Calcium</keyword>
<sequence length="408" mass="45250">RTIIQTLHFNQIPGTVMKVLVLVATILCILEVTEGDPCKSFKVLVDADRERKYNQDSGKSDVNDLKADDWYRFSGKAGFRLSNRKKIDECQPGIQCGTSSPGFMIGYNPVREGKTRKRKVCFSQGGNCCAHQVTVKTKRCPGGFLVYMLTAVPTGNGRYCGHARQTEPTKPASTTKPATTTPVHTGEDQAHPGQSCKVIKTENPLGGSGLYWINPDGGKVFQAYCDQEFDGGGWTLVYSYKFTNYLNFASGTNAVWPRPSWPANGDIPESKISKLSETEPGAMDFKLWKLIGHQFMVKSNINHWIVCTEGEGSLVEYKKGSLNCHVVKIIAAACQNVAPDEIRLLTKEAAGNYGPHLWNTKSPTWLKTYYYWESSTQSGNWPTHDPCGQNGLSHVKNVQNPHGNIYIR</sequence>
<dbReference type="InterPro" id="IPR057774">
    <property type="entry name" value="D8C_UMOD/GP2/OIT3-like"/>
</dbReference>
<keyword evidence="2 7" id="KW-0732">Signal</keyword>
<feature type="domain" description="Fibrinogen C-terminal" evidence="8">
    <location>
        <begin position="187"/>
        <end position="248"/>
    </location>
</feature>
<evidence type="ECO:0000256" key="3">
    <source>
        <dbReference type="ARBA" id="ARBA00022734"/>
    </source>
</evidence>
<accession>A0AAD9PZ45</accession>
<dbReference type="AlphaFoldDB" id="A0AAD9PZ45"/>
<dbReference type="Proteomes" id="UP001249851">
    <property type="component" value="Unassembled WGS sequence"/>
</dbReference>
<feature type="chain" id="PRO_5042086483" evidence="7">
    <location>
        <begin position="36"/>
        <end position="408"/>
    </location>
</feature>
<keyword evidence="3" id="KW-0430">Lectin</keyword>
<feature type="signal peptide" evidence="7">
    <location>
        <begin position="1"/>
        <end position="35"/>
    </location>
</feature>
<feature type="compositionally biased region" description="Low complexity" evidence="6">
    <location>
        <begin position="166"/>
        <end position="182"/>
    </location>
</feature>
<keyword evidence="1" id="KW-0479">Metal-binding</keyword>
<evidence type="ECO:0000256" key="5">
    <source>
        <dbReference type="ARBA" id="ARBA00023157"/>
    </source>
</evidence>
<evidence type="ECO:0000313" key="10">
    <source>
        <dbReference type="Proteomes" id="UP001249851"/>
    </source>
</evidence>